<evidence type="ECO:0000256" key="2">
    <source>
        <dbReference type="ARBA" id="ARBA00007639"/>
    </source>
</evidence>
<dbReference type="InterPro" id="IPR025997">
    <property type="entry name" value="SBP_2_dom"/>
</dbReference>
<keyword evidence="4" id="KW-0732">Signal</keyword>
<evidence type="ECO:0000313" key="6">
    <source>
        <dbReference type="EMBL" id="GLQ72134.1"/>
    </source>
</evidence>
<dbReference type="Proteomes" id="UP001156690">
    <property type="component" value="Unassembled WGS sequence"/>
</dbReference>
<feature type="chain" id="PRO_5044022873" description="Autoinducer 2-binding periplasmic protein LuxP" evidence="4">
    <location>
        <begin position="43"/>
        <end position="348"/>
    </location>
</feature>
<dbReference type="PANTHER" id="PTHR30036">
    <property type="entry name" value="D-XYLOSE-BINDING PERIPLASMIC PROTEIN"/>
    <property type="match status" value="1"/>
</dbReference>
<dbReference type="GO" id="GO:0030246">
    <property type="term" value="F:carbohydrate binding"/>
    <property type="evidence" value="ECO:0007669"/>
    <property type="project" value="TreeGrafter"/>
</dbReference>
<feature type="domain" description="Periplasmic binding protein" evidence="5">
    <location>
        <begin position="58"/>
        <end position="311"/>
    </location>
</feature>
<dbReference type="AlphaFoldDB" id="A0AAV5NP79"/>
<dbReference type="InterPro" id="IPR050555">
    <property type="entry name" value="Bact_Solute-Bind_Prot2"/>
</dbReference>
<dbReference type="Gene3D" id="3.40.50.2300">
    <property type="match status" value="2"/>
</dbReference>
<dbReference type="Pfam" id="PF13407">
    <property type="entry name" value="Peripla_BP_4"/>
    <property type="match status" value="1"/>
</dbReference>
<evidence type="ECO:0000256" key="1">
    <source>
        <dbReference type="ARBA" id="ARBA00004418"/>
    </source>
</evidence>
<name>A0AAV5NP79_9VIBR</name>
<dbReference type="CDD" id="cd19965">
    <property type="entry name" value="PBP1_ABC_sugar_binding-like"/>
    <property type="match status" value="1"/>
</dbReference>
<evidence type="ECO:0000256" key="4">
    <source>
        <dbReference type="SAM" id="SignalP"/>
    </source>
</evidence>
<evidence type="ECO:0000256" key="3">
    <source>
        <dbReference type="ARBA" id="ARBA00022181"/>
    </source>
</evidence>
<dbReference type="SUPFAM" id="SSF53822">
    <property type="entry name" value="Periplasmic binding protein-like I"/>
    <property type="match status" value="1"/>
</dbReference>
<comment type="similarity">
    <text evidence="2">Belongs to the bacterial solute-binding protein 2 family.</text>
</comment>
<proteinExistence type="inferred from homology"/>
<protein>
    <recommendedName>
        <fullName evidence="3">Autoinducer 2-binding periplasmic protein LuxP</fullName>
    </recommendedName>
</protein>
<dbReference type="InterPro" id="IPR028082">
    <property type="entry name" value="Peripla_BP_I"/>
</dbReference>
<sequence length="348" mass="38696">MFKYKMFDCEKLNWKQFNCKKIVLLSAILSTTLLGFSSPSIAAEKEKQLRFTYLTQTGIDNTFWQTIKRGMDDACALLKADCQLLFTQENGNLQMHLQNIETVTNQGVDGIVTVVVDDNLYDEALQRAVDKGIPVIVSNVDDTQGELGNARLAFVGQDLFQAGYEVAKGLAAKFDRNKPAHVLLGLARPGESWAEDRIGGAKKYLNELNAENPDWKVTFDVIDSGNDLSITGSRICQYIQGHPETNAVIGAGFWFAGAGECLRDLGKKPNEVWMGGFDLVPILIDEMKKGYVHLTVDQQPYLQGYLPILQLHLINKFGLSAWDVNTGKALITKKDVPALEKYIDQGVR</sequence>
<comment type="subcellular location">
    <subcellularLocation>
        <location evidence="1">Periplasm</location>
    </subcellularLocation>
</comment>
<dbReference type="PANTHER" id="PTHR30036:SF7">
    <property type="entry name" value="ABC TRANSPORTER PERIPLASMIC-BINDING PROTEIN YPHF"/>
    <property type="match status" value="1"/>
</dbReference>
<dbReference type="GO" id="GO:0055085">
    <property type="term" value="P:transmembrane transport"/>
    <property type="evidence" value="ECO:0007669"/>
    <property type="project" value="UniProtKB-ARBA"/>
</dbReference>
<reference evidence="7" key="1">
    <citation type="journal article" date="2019" name="Int. J. Syst. Evol. Microbiol.">
        <title>The Global Catalogue of Microorganisms (GCM) 10K type strain sequencing project: providing services to taxonomists for standard genome sequencing and annotation.</title>
        <authorList>
            <consortium name="The Broad Institute Genomics Platform"/>
            <consortium name="The Broad Institute Genome Sequencing Center for Infectious Disease"/>
            <person name="Wu L."/>
            <person name="Ma J."/>
        </authorList>
    </citation>
    <scope>NUCLEOTIDE SEQUENCE [LARGE SCALE GENOMIC DNA]</scope>
    <source>
        <strain evidence="7">NBRC 15640</strain>
    </source>
</reference>
<dbReference type="EMBL" id="BSNX01000012">
    <property type="protein sequence ID" value="GLQ72134.1"/>
    <property type="molecule type" value="Genomic_DNA"/>
</dbReference>
<evidence type="ECO:0000259" key="5">
    <source>
        <dbReference type="Pfam" id="PF13407"/>
    </source>
</evidence>
<gene>
    <name evidence="6" type="ORF">GCM10007932_14940</name>
</gene>
<comment type="caution">
    <text evidence="6">The sequence shown here is derived from an EMBL/GenBank/DDBJ whole genome shotgun (WGS) entry which is preliminary data.</text>
</comment>
<feature type="signal peptide" evidence="4">
    <location>
        <begin position="1"/>
        <end position="42"/>
    </location>
</feature>
<dbReference type="GO" id="GO:0030288">
    <property type="term" value="C:outer membrane-bounded periplasmic space"/>
    <property type="evidence" value="ECO:0007669"/>
    <property type="project" value="TreeGrafter"/>
</dbReference>
<accession>A0AAV5NP79</accession>
<dbReference type="RefSeq" id="WP_126609949.1">
    <property type="nucleotide sequence ID" value="NZ_AP025145.1"/>
</dbReference>
<keyword evidence="7" id="KW-1185">Reference proteome</keyword>
<evidence type="ECO:0000313" key="7">
    <source>
        <dbReference type="Proteomes" id="UP001156690"/>
    </source>
</evidence>
<organism evidence="6 7">
    <name type="scientific">Vibrio penaeicida</name>
    <dbReference type="NCBI Taxonomy" id="104609"/>
    <lineage>
        <taxon>Bacteria</taxon>
        <taxon>Pseudomonadati</taxon>
        <taxon>Pseudomonadota</taxon>
        <taxon>Gammaproteobacteria</taxon>
        <taxon>Vibrionales</taxon>
        <taxon>Vibrionaceae</taxon>
        <taxon>Vibrio</taxon>
    </lineage>
</organism>